<dbReference type="EMBL" id="SDPT01000002">
    <property type="protein sequence ID" value="RXZ32017.1"/>
    <property type="molecule type" value="Genomic_DNA"/>
</dbReference>
<dbReference type="Pfam" id="PF00561">
    <property type="entry name" value="Abhydrolase_1"/>
    <property type="match status" value="1"/>
</dbReference>
<dbReference type="AlphaFoldDB" id="A0A4Q2IU26"/>
<dbReference type="SUPFAM" id="SSF53474">
    <property type="entry name" value="alpha/beta-Hydrolases"/>
    <property type="match status" value="1"/>
</dbReference>
<keyword evidence="2" id="KW-0378">Hydrolase</keyword>
<gene>
    <name evidence="2" type="ORF">EO081_12610</name>
</gene>
<reference evidence="2 3" key="1">
    <citation type="submission" date="2019-01" db="EMBL/GenBank/DDBJ databases">
        <title>Sphingomonas mucosissima sp. nov. and Sphingomonas desiccabilis sp. nov., from biological soil crusts in the Colorado Plateau, USA.</title>
        <authorList>
            <person name="Zhu D."/>
        </authorList>
    </citation>
    <scope>NUCLEOTIDE SEQUENCE [LARGE SCALE GENOMIC DNA]</scope>
    <source>
        <strain evidence="2 3">CP1D</strain>
    </source>
</reference>
<dbReference type="Proteomes" id="UP000292347">
    <property type="component" value="Unassembled WGS sequence"/>
</dbReference>
<dbReference type="InterPro" id="IPR000073">
    <property type="entry name" value="AB_hydrolase_1"/>
</dbReference>
<accession>A0A4Q2IU26</accession>
<dbReference type="Gene3D" id="3.40.50.1820">
    <property type="entry name" value="alpha/beta hydrolase"/>
    <property type="match status" value="1"/>
</dbReference>
<dbReference type="OrthoDB" id="7197847at2"/>
<feature type="domain" description="AB hydrolase-1" evidence="1">
    <location>
        <begin position="68"/>
        <end position="172"/>
    </location>
</feature>
<proteinExistence type="predicted"/>
<keyword evidence="3" id="KW-1185">Reference proteome</keyword>
<sequence>MRRLICSLVAATCLAAPAVSGPVEPAPAPQAPQFAEALPAQWNGTLLLYSRGYSPRPAVEAAPAPIRQALLDAGYALVASDYGAGGWSLAEAVPAQLAAIERFTAQHGIPRRIIAWGESMGGLITTQLAEQHAARIDGAVAACASIGGALGMMNMALDGAYAFRTLVAPDAGLELVRVTDDRANGGRAEEAVQQALATPEGRARVALASVLAGLPGWTDPATPRPAPDDAAGQAAQMAKAFVRGTFLPRSDQERRAGGVFSWNTGIDYRAQLRRSGRAALVARLYREAGIDLQADLKRLNAGERIAADPGAVAYMRAHYTPNTRPQVPLVAMQKIGDGMTAPALQRGYVEAAGTRAQSLWLAEAGHCGFTGPQLLAAIQQVEQRLERGKWPAAPAGFVAHRAERMLRPCVAGGQCQ</sequence>
<evidence type="ECO:0000259" key="1">
    <source>
        <dbReference type="Pfam" id="PF00561"/>
    </source>
</evidence>
<dbReference type="GO" id="GO:0016787">
    <property type="term" value="F:hydrolase activity"/>
    <property type="evidence" value="ECO:0007669"/>
    <property type="project" value="UniProtKB-KW"/>
</dbReference>
<dbReference type="RefSeq" id="WP_129342231.1">
    <property type="nucleotide sequence ID" value="NZ_JACIDD010000002.1"/>
</dbReference>
<evidence type="ECO:0000313" key="3">
    <source>
        <dbReference type="Proteomes" id="UP000292347"/>
    </source>
</evidence>
<protein>
    <submittedName>
        <fullName evidence="2">Alpha/beta fold hydrolase</fullName>
    </submittedName>
</protein>
<organism evidence="2 3">
    <name type="scientific">Sphingomonas desiccabilis</name>
    <dbReference type="NCBI Taxonomy" id="429134"/>
    <lineage>
        <taxon>Bacteria</taxon>
        <taxon>Pseudomonadati</taxon>
        <taxon>Pseudomonadota</taxon>
        <taxon>Alphaproteobacteria</taxon>
        <taxon>Sphingomonadales</taxon>
        <taxon>Sphingomonadaceae</taxon>
        <taxon>Sphingomonas</taxon>
    </lineage>
</organism>
<comment type="caution">
    <text evidence="2">The sequence shown here is derived from an EMBL/GenBank/DDBJ whole genome shotgun (WGS) entry which is preliminary data.</text>
</comment>
<evidence type="ECO:0000313" key="2">
    <source>
        <dbReference type="EMBL" id="RXZ32017.1"/>
    </source>
</evidence>
<name>A0A4Q2IU26_9SPHN</name>
<dbReference type="InterPro" id="IPR029058">
    <property type="entry name" value="AB_hydrolase_fold"/>
</dbReference>